<protein>
    <submittedName>
        <fullName evidence="1">Uncharacterized protein</fullName>
    </submittedName>
</protein>
<gene>
    <name evidence="1" type="ORF">AMAG_03350</name>
</gene>
<name>A0A0L0S985_ALLM3</name>
<evidence type="ECO:0000313" key="1">
    <source>
        <dbReference type="EMBL" id="KNE58996.1"/>
    </source>
</evidence>
<dbReference type="Proteomes" id="UP000054350">
    <property type="component" value="Unassembled WGS sequence"/>
</dbReference>
<dbReference type="VEuPathDB" id="FungiDB:AMAG_03350"/>
<accession>A0A0L0S985</accession>
<proteinExistence type="predicted"/>
<reference evidence="2" key="2">
    <citation type="submission" date="2009-11" db="EMBL/GenBank/DDBJ databases">
        <title>The Genome Sequence of Allomyces macrogynus strain ATCC 38327.</title>
        <authorList>
            <consortium name="The Broad Institute Genome Sequencing Platform"/>
            <person name="Russ C."/>
            <person name="Cuomo C."/>
            <person name="Shea T."/>
            <person name="Young S.K."/>
            <person name="Zeng Q."/>
            <person name="Koehrsen M."/>
            <person name="Haas B."/>
            <person name="Borodovsky M."/>
            <person name="Guigo R."/>
            <person name="Alvarado L."/>
            <person name="Berlin A."/>
            <person name="Borenstein D."/>
            <person name="Chen Z."/>
            <person name="Engels R."/>
            <person name="Freedman E."/>
            <person name="Gellesch M."/>
            <person name="Goldberg J."/>
            <person name="Griggs A."/>
            <person name="Gujja S."/>
            <person name="Heiman D."/>
            <person name="Hepburn T."/>
            <person name="Howarth C."/>
            <person name="Jen D."/>
            <person name="Larson L."/>
            <person name="Lewis B."/>
            <person name="Mehta T."/>
            <person name="Park D."/>
            <person name="Pearson M."/>
            <person name="Roberts A."/>
            <person name="Saif S."/>
            <person name="Shenoy N."/>
            <person name="Sisk P."/>
            <person name="Stolte C."/>
            <person name="Sykes S."/>
            <person name="Walk T."/>
            <person name="White J."/>
            <person name="Yandava C."/>
            <person name="Burger G."/>
            <person name="Gray M.W."/>
            <person name="Holland P.W.H."/>
            <person name="King N."/>
            <person name="Lang F.B.F."/>
            <person name="Roger A.J."/>
            <person name="Ruiz-Trillo I."/>
            <person name="Lander E."/>
            <person name="Nusbaum C."/>
        </authorList>
    </citation>
    <scope>NUCLEOTIDE SEQUENCE [LARGE SCALE GENOMIC DNA]</scope>
    <source>
        <strain evidence="2">ATCC 38327</strain>
    </source>
</reference>
<dbReference type="EMBL" id="GG745334">
    <property type="protein sequence ID" value="KNE58996.1"/>
    <property type="molecule type" value="Genomic_DNA"/>
</dbReference>
<keyword evidence="2" id="KW-1185">Reference proteome</keyword>
<evidence type="ECO:0000313" key="2">
    <source>
        <dbReference type="Proteomes" id="UP000054350"/>
    </source>
</evidence>
<reference evidence="1 2" key="1">
    <citation type="submission" date="2009-11" db="EMBL/GenBank/DDBJ databases">
        <title>Annotation of Allomyces macrogynus ATCC 38327.</title>
        <authorList>
            <consortium name="The Broad Institute Genome Sequencing Platform"/>
            <person name="Russ C."/>
            <person name="Cuomo C."/>
            <person name="Burger G."/>
            <person name="Gray M.W."/>
            <person name="Holland P.W.H."/>
            <person name="King N."/>
            <person name="Lang F.B.F."/>
            <person name="Roger A.J."/>
            <person name="Ruiz-Trillo I."/>
            <person name="Young S.K."/>
            <person name="Zeng Q."/>
            <person name="Gargeya S."/>
            <person name="Fitzgerald M."/>
            <person name="Haas B."/>
            <person name="Abouelleil A."/>
            <person name="Alvarado L."/>
            <person name="Arachchi H.M."/>
            <person name="Berlin A."/>
            <person name="Chapman S.B."/>
            <person name="Gearin G."/>
            <person name="Goldberg J."/>
            <person name="Griggs A."/>
            <person name="Gujja S."/>
            <person name="Hansen M."/>
            <person name="Heiman D."/>
            <person name="Howarth C."/>
            <person name="Larimer J."/>
            <person name="Lui A."/>
            <person name="MacDonald P.J.P."/>
            <person name="McCowen C."/>
            <person name="Montmayeur A."/>
            <person name="Murphy C."/>
            <person name="Neiman D."/>
            <person name="Pearson M."/>
            <person name="Priest M."/>
            <person name="Roberts A."/>
            <person name="Saif S."/>
            <person name="Shea T."/>
            <person name="Sisk P."/>
            <person name="Stolte C."/>
            <person name="Sykes S."/>
            <person name="Wortman J."/>
            <person name="Nusbaum C."/>
            <person name="Birren B."/>
        </authorList>
    </citation>
    <scope>NUCLEOTIDE SEQUENCE [LARGE SCALE GENOMIC DNA]</scope>
    <source>
        <strain evidence="1 2">ATCC 38327</strain>
    </source>
</reference>
<organism evidence="1 2">
    <name type="scientific">Allomyces macrogynus (strain ATCC 38327)</name>
    <name type="common">Allomyces javanicus var. macrogynus</name>
    <dbReference type="NCBI Taxonomy" id="578462"/>
    <lineage>
        <taxon>Eukaryota</taxon>
        <taxon>Fungi</taxon>
        <taxon>Fungi incertae sedis</taxon>
        <taxon>Blastocladiomycota</taxon>
        <taxon>Blastocladiomycetes</taxon>
        <taxon>Blastocladiales</taxon>
        <taxon>Blastocladiaceae</taxon>
        <taxon>Allomyces</taxon>
    </lineage>
</organism>
<dbReference type="OrthoDB" id="5514906at2759"/>
<sequence>MSARQFSMGLVGGLLVATTFYNFSRTSMDTDFEYLRRKIDGMTAQLRLAQQIANPTTPIPAGAMVVNPCEYEAIRSGTPAPNLLTSFSDAWNRLVLGTGSSVAGRY</sequence>
<dbReference type="AlphaFoldDB" id="A0A0L0S985"/>